<dbReference type="RefSeq" id="WP_112483474.1">
    <property type="nucleotide sequence ID" value="NZ_JAIWZC010000001.1"/>
</dbReference>
<protein>
    <submittedName>
        <fullName evidence="1">Uncharacterized protein</fullName>
    </submittedName>
</protein>
<dbReference type="EMBL" id="UAVW01000021">
    <property type="protein sequence ID" value="SQB16638.1"/>
    <property type="molecule type" value="Genomic_DNA"/>
</dbReference>
<dbReference type="AlphaFoldDB" id="A0A2X2UK19"/>
<dbReference type="Proteomes" id="UP000251853">
    <property type="component" value="Unassembled WGS sequence"/>
</dbReference>
<reference evidence="1 2" key="1">
    <citation type="submission" date="2018-06" db="EMBL/GenBank/DDBJ databases">
        <authorList>
            <consortium name="Pathogen Informatics"/>
            <person name="Doyle S."/>
        </authorList>
    </citation>
    <scope>NUCLEOTIDE SEQUENCE [LARGE SCALE GENOMIC DNA]</scope>
    <source>
        <strain evidence="1 2">NCTC11224</strain>
    </source>
</reference>
<evidence type="ECO:0000313" key="1">
    <source>
        <dbReference type="EMBL" id="SQB16638.1"/>
    </source>
</evidence>
<keyword evidence="2" id="KW-1185">Reference proteome</keyword>
<gene>
    <name evidence="1" type="ORF">NCTC11224_05698</name>
</gene>
<evidence type="ECO:0000313" key="2">
    <source>
        <dbReference type="Proteomes" id="UP000251853"/>
    </source>
</evidence>
<sequence>MADNLITTDHNLPVQTSQMTVTASGNGVAAGIVQGGINIQEAHLDLTAQQALALIAKMAGPKMESHAAEWALLNTDIFNVFVIENERYDCGAFCIDRKTALQKNTSARYRDHFKPLTPALISELLSMPCLFASRNQNFKTALPYYPAFVGKLTEIVCQGKMIKFKFITCGQFYQQFINENIHTFSLLSTSVRNQLDEEHWCIRQGNLLQIAANVGIKIR</sequence>
<proteinExistence type="predicted"/>
<name>A0A2X2UK19_9FIRM</name>
<accession>A0A2X2UK19</accession>
<organism evidence="1 2">
    <name type="scientific">Enterocloster clostridioformis</name>
    <dbReference type="NCBI Taxonomy" id="1531"/>
    <lineage>
        <taxon>Bacteria</taxon>
        <taxon>Bacillati</taxon>
        <taxon>Bacillota</taxon>
        <taxon>Clostridia</taxon>
        <taxon>Lachnospirales</taxon>
        <taxon>Lachnospiraceae</taxon>
        <taxon>Enterocloster</taxon>
    </lineage>
</organism>